<feature type="transmembrane region" description="Helical" evidence="1">
    <location>
        <begin position="269"/>
        <end position="289"/>
    </location>
</feature>
<feature type="transmembrane region" description="Helical" evidence="1">
    <location>
        <begin position="208"/>
        <end position="225"/>
    </location>
</feature>
<sequence>MIDQPSGDSPQSGTDAAARLLQVGDALNDRVHAAIDARTRAIAESCMAAAVLAYVFAVVLSGGGNAGLGAGANGYEPNGLGFAFLILVPFLAATSLEQGLRQSLHTAGHGRSRTRRVLVASASMLPLCVALILVVFWQTPWPLALLITVVTTVPLLLLATQSARRARNWGVRRPKPVWLAPLGGASQISTAVLGLWLGAIAALSGTTLILAGGLTVIAFFCTVMVTQQSRWGLPRLAGEWGREQWSAFGCSYLLMLGLAVVLSRTNWDLTVVGIVGGVCVAAPLVIAAFRPAPIWEP</sequence>
<evidence type="ECO:0000313" key="3">
    <source>
        <dbReference type="Proteomes" id="UP000246722"/>
    </source>
</evidence>
<dbReference type="AlphaFoldDB" id="A0A317ZSA1"/>
<feature type="transmembrane region" description="Helical" evidence="1">
    <location>
        <begin position="117"/>
        <end position="137"/>
    </location>
</feature>
<accession>A0A317ZSA1</accession>
<gene>
    <name evidence="2" type="ORF">CTB96_08695</name>
</gene>
<dbReference type="Proteomes" id="UP000246722">
    <property type="component" value="Unassembled WGS sequence"/>
</dbReference>
<keyword evidence="1" id="KW-0812">Transmembrane</keyword>
<feature type="transmembrane region" description="Helical" evidence="1">
    <location>
        <begin position="245"/>
        <end position="263"/>
    </location>
</feature>
<keyword evidence="1" id="KW-0472">Membrane</keyword>
<feature type="transmembrane region" description="Helical" evidence="1">
    <location>
        <begin position="179"/>
        <end position="202"/>
    </location>
</feature>
<dbReference type="RefSeq" id="WP_110126534.1">
    <property type="nucleotide sequence ID" value="NZ_QHLY01000009.1"/>
</dbReference>
<name>A0A317ZSA1_9MICO</name>
<dbReference type="OrthoDB" id="5126497at2"/>
<evidence type="ECO:0000256" key="1">
    <source>
        <dbReference type="SAM" id="Phobius"/>
    </source>
</evidence>
<comment type="caution">
    <text evidence="2">The sequence shown here is derived from an EMBL/GenBank/DDBJ whole genome shotgun (WGS) entry which is preliminary data.</text>
</comment>
<feature type="transmembrane region" description="Helical" evidence="1">
    <location>
        <begin position="46"/>
        <end position="67"/>
    </location>
</feature>
<proteinExistence type="predicted"/>
<feature type="transmembrane region" description="Helical" evidence="1">
    <location>
        <begin position="143"/>
        <end position="159"/>
    </location>
</feature>
<feature type="transmembrane region" description="Helical" evidence="1">
    <location>
        <begin position="79"/>
        <end position="96"/>
    </location>
</feature>
<evidence type="ECO:0000313" key="2">
    <source>
        <dbReference type="EMBL" id="PXA70060.1"/>
    </source>
</evidence>
<protein>
    <submittedName>
        <fullName evidence="2">Uncharacterized protein</fullName>
    </submittedName>
</protein>
<keyword evidence="3" id="KW-1185">Reference proteome</keyword>
<keyword evidence="1" id="KW-1133">Transmembrane helix</keyword>
<reference evidence="2 3" key="1">
    <citation type="submission" date="2018-05" db="EMBL/GenBank/DDBJ databases">
        <title>Genetic diversity of glacier-inhabiting Cryobacterium bacteria in China and description of Cryobacterium mengkeensis sp. nov. and Arthrobacter glacialis sp. nov.</title>
        <authorList>
            <person name="Liu Q."/>
            <person name="Xin Y.-H."/>
        </authorList>
    </citation>
    <scope>NUCLEOTIDE SEQUENCE [LARGE SCALE GENOMIC DNA]</scope>
    <source>
        <strain evidence="2 3">SK-1</strain>
    </source>
</reference>
<organism evidence="2 3">
    <name type="scientific">Cryobacterium arcticum</name>
    <dbReference type="NCBI Taxonomy" id="670052"/>
    <lineage>
        <taxon>Bacteria</taxon>
        <taxon>Bacillati</taxon>
        <taxon>Actinomycetota</taxon>
        <taxon>Actinomycetes</taxon>
        <taxon>Micrococcales</taxon>
        <taxon>Microbacteriaceae</taxon>
        <taxon>Cryobacterium</taxon>
    </lineage>
</organism>
<dbReference type="EMBL" id="QHLY01000009">
    <property type="protein sequence ID" value="PXA70060.1"/>
    <property type="molecule type" value="Genomic_DNA"/>
</dbReference>